<dbReference type="Pfam" id="PF08542">
    <property type="entry name" value="Rep_fac_C"/>
    <property type="match status" value="1"/>
</dbReference>
<dbReference type="SMART" id="SM00382">
    <property type="entry name" value="AAA"/>
    <property type="match status" value="1"/>
</dbReference>
<dbReference type="HOGENOM" id="CLU_042324_2_0_1"/>
<dbReference type="Pfam" id="PF00004">
    <property type="entry name" value="AAA"/>
    <property type="match status" value="1"/>
</dbReference>
<dbReference type="InterPro" id="IPR003959">
    <property type="entry name" value="ATPase_AAA_core"/>
</dbReference>
<dbReference type="Gene3D" id="1.10.8.60">
    <property type="match status" value="1"/>
</dbReference>
<evidence type="ECO:0000256" key="1">
    <source>
        <dbReference type="ARBA" id="ARBA00004123"/>
    </source>
</evidence>
<keyword evidence="4" id="KW-0547">Nucleotide-binding</keyword>
<dbReference type="SUPFAM" id="SSF52540">
    <property type="entry name" value="P-loop containing nucleoside triphosphate hydrolases"/>
    <property type="match status" value="1"/>
</dbReference>
<dbReference type="FunFam" id="3.40.50.300:FF:003154">
    <property type="entry name" value="Serine/threonine-protein phosphatase"/>
    <property type="match status" value="1"/>
</dbReference>
<dbReference type="Gene3D" id="3.40.50.300">
    <property type="entry name" value="P-loop containing nucleotide triphosphate hydrolases"/>
    <property type="match status" value="1"/>
</dbReference>
<organism evidence="9">
    <name type="scientific">Caenorhabditis remanei</name>
    <name type="common">Caenorhabditis vulgaris</name>
    <dbReference type="NCBI Taxonomy" id="31234"/>
    <lineage>
        <taxon>Eukaryota</taxon>
        <taxon>Metazoa</taxon>
        <taxon>Ecdysozoa</taxon>
        <taxon>Nematoda</taxon>
        <taxon>Chromadorea</taxon>
        <taxon>Rhabditida</taxon>
        <taxon>Rhabditina</taxon>
        <taxon>Rhabditomorpha</taxon>
        <taxon>Rhabditoidea</taxon>
        <taxon>Rhabditidae</taxon>
        <taxon>Peloderinae</taxon>
        <taxon>Caenorhabditis</taxon>
    </lineage>
</organism>
<keyword evidence="6" id="KW-0539">Nucleus</keyword>
<dbReference type="FunFam" id="1.20.272.10:FF:000004">
    <property type="entry name" value="Replication factor C subunit 5"/>
    <property type="match status" value="1"/>
</dbReference>
<reference evidence="8" key="1">
    <citation type="submission" date="2007-07" db="EMBL/GenBank/DDBJ databases">
        <title>PCAP assembly of the Caenorhabditis remanei genome.</title>
        <authorList>
            <consortium name="The Caenorhabditis remanei Sequencing Consortium"/>
            <person name="Wilson R.K."/>
        </authorList>
    </citation>
    <scope>NUCLEOTIDE SEQUENCE [LARGE SCALE GENOMIC DNA]</scope>
    <source>
        <strain evidence="8">PB4641</strain>
    </source>
</reference>
<dbReference type="GO" id="GO:0005634">
    <property type="term" value="C:nucleus"/>
    <property type="evidence" value="ECO:0007669"/>
    <property type="project" value="UniProtKB-SubCell"/>
</dbReference>
<dbReference type="GO" id="GO:0003677">
    <property type="term" value="F:DNA binding"/>
    <property type="evidence" value="ECO:0007669"/>
    <property type="project" value="InterPro"/>
</dbReference>
<dbReference type="STRING" id="31234.E3MP05"/>
<evidence type="ECO:0000256" key="4">
    <source>
        <dbReference type="ARBA" id="ARBA00022741"/>
    </source>
</evidence>
<dbReference type="PANTHER" id="PTHR11669">
    <property type="entry name" value="REPLICATION FACTOR C / DNA POLYMERASE III GAMMA-TAU SUBUNIT"/>
    <property type="match status" value="1"/>
</dbReference>
<dbReference type="EMBL" id="DS268461">
    <property type="protein sequence ID" value="EFP06288.1"/>
    <property type="molecule type" value="Genomic_DNA"/>
</dbReference>
<dbReference type="AlphaFoldDB" id="E3MP05"/>
<evidence type="ECO:0000256" key="5">
    <source>
        <dbReference type="ARBA" id="ARBA00022840"/>
    </source>
</evidence>
<dbReference type="GeneID" id="9814145"/>
<dbReference type="GO" id="GO:0016887">
    <property type="term" value="F:ATP hydrolysis activity"/>
    <property type="evidence" value="ECO:0007669"/>
    <property type="project" value="InterPro"/>
</dbReference>
<keyword evidence="3" id="KW-0235">DNA replication</keyword>
<protein>
    <recommendedName>
        <fullName evidence="7">AAA+ ATPase domain-containing protein</fullName>
    </recommendedName>
</protein>
<gene>
    <name evidence="8" type="ORF">CRE_06764</name>
</gene>
<dbReference type="Proteomes" id="UP000008281">
    <property type="component" value="Unassembled WGS sequence"/>
</dbReference>
<dbReference type="InterPro" id="IPR047854">
    <property type="entry name" value="RFC_lid"/>
</dbReference>
<evidence type="ECO:0000256" key="3">
    <source>
        <dbReference type="ARBA" id="ARBA00022705"/>
    </source>
</evidence>
<evidence type="ECO:0000256" key="6">
    <source>
        <dbReference type="ARBA" id="ARBA00023242"/>
    </source>
</evidence>
<dbReference type="OMA" id="AEDNLPW"/>
<dbReference type="GO" id="GO:0005524">
    <property type="term" value="F:ATP binding"/>
    <property type="evidence" value="ECO:0007669"/>
    <property type="project" value="UniProtKB-KW"/>
</dbReference>
<evidence type="ECO:0000256" key="2">
    <source>
        <dbReference type="ARBA" id="ARBA00005378"/>
    </source>
</evidence>
<dbReference type="PANTHER" id="PTHR11669:SF9">
    <property type="entry name" value="REPLICATION FACTOR C SUBUNIT 5"/>
    <property type="match status" value="1"/>
</dbReference>
<dbReference type="NCBIfam" id="NF001679">
    <property type="entry name" value="PRK00440.1"/>
    <property type="match status" value="1"/>
</dbReference>
<dbReference type="CDD" id="cd18140">
    <property type="entry name" value="HLD_clamp_RFC"/>
    <property type="match status" value="1"/>
</dbReference>
<proteinExistence type="inferred from homology"/>
<name>E3MP05_CAERE</name>
<dbReference type="InterPro" id="IPR003593">
    <property type="entry name" value="AAA+_ATPase"/>
</dbReference>
<sequence length="365" mass="40264">MVSTPAVVSNLPWVEKYRPSKLDELVAHEQVVKTLTKFIENRTLPHLLFYGPPGTGKTTTVLAAARKMYSPARMSSMVLELNASDERGIDVVRNTIVNFAQTKGLQSYATASSSDQVPFKMVILDEADAMTKDAQNALRRVIEKYTDNVRFCIICNYLASIIPAIQSRCTRFRFAPLDQKLIVPRLDFIVNSENIKMTSDGRQALLTVSNGDMRTVINTLQSTAMSFDTVSESTVYQCIGQPTPKEMKQVVSILLNDSAKTCMNLIKTKLFDNGYALQDVITHLHDWVFTLDIPDEAMSAIVTGLGEVEQNLASGCSNETQLAAVVAAFFEAKGLCAKEMKQAGVKAKGLCTKEMNQTGVEAMEH</sequence>
<dbReference type="eggNOG" id="KOG0990">
    <property type="taxonomic scope" value="Eukaryota"/>
</dbReference>
<dbReference type="InterPro" id="IPR050238">
    <property type="entry name" value="DNA_Rep/Repair_Clamp_Loader"/>
</dbReference>
<dbReference type="CDD" id="cd00009">
    <property type="entry name" value="AAA"/>
    <property type="match status" value="1"/>
</dbReference>
<dbReference type="InterPro" id="IPR008921">
    <property type="entry name" value="DNA_pol3_clamp-load_cplx_C"/>
</dbReference>
<comment type="similarity">
    <text evidence="2">Belongs to the activator 1 small subunits family.</text>
</comment>
<dbReference type="Gene3D" id="1.20.272.10">
    <property type="match status" value="1"/>
</dbReference>
<dbReference type="FunCoup" id="E3MP05">
    <property type="interactions" value="2686"/>
</dbReference>
<dbReference type="GO" id="GO:0003689">
    <property type="term" value="F:DNA clamp loader activity"/>
    <property type="evidence" value="ECO:0007669"/>
    <property type="project" value="TreeGrafter"/>
</dbReference>
<dbReference type="GO" id="GO:0006281">
    <property type="term" value="P:DNA repair"/>
    <property type="evidence" value="ECO:0007669"/>
    <property type="project" value="TreeGrafter"/>
</dbReference>
<dbReference type="SUPFAM" id="SSF48019">
    <property type="entry name" value="post-AAA+ oligomerization domain-like"/>
    <property type="match status" value="1"/>
</dbReference>
<dbReference type="InterPro" id="IPR013748">
    <property type="entry name" value="Rep_factorC_C"/>
</dbReference>
<dbReference type="CTD" id="9814145"/>
<evidence type="ECO:0000313" key="8">
    <source>
        <dbReference type="EMBL" id="EFP06288.1"/>
    </source>
</evidence>
<dbReference type="GO" id="GO:0006261">
    <property type="term" value="P:DNA-templated DNA replication"/>
    <property type="evidence" value="ECO:0007669"/>
    <property type="project" value="TreeGrafter"/>
</dbReference>
<keyword evidence="5" id="KW-0067">ATP-binding</keyword>
<dbReference type="InParanoid" id="E3MP05"/>
<dbReference type="GO" id="GO:0005663">
    <property type="term" value="C:DNA replication factor C complex"/>
    <property type="evidence" value="ECO:0007669"/>
    <property type="project" value="TreeGrafter"/>
</dbReference>
<dbReference type="InterPro" id="IPR027417">
    <property type="entry name" value="P-loop_NTPase"/>
</dbReference>
<comment type="subcellular location">
    <subcellularLocation>
        <location evidence="1">Nucleus</location>
    </subcellularLocation>
</comment>
<feature type="domain" description="AAA+ ATPase" evidence="7">
    <location>
        <begin position="43"/>
        <end position="187"/>
    </location>
</feature>
<keyword evidence="9" id="KW-1185">Reference proteome</keyword>
<accession>E3MP05</accession>
<dbReference type="OrthoDB" id="10254700at2759"/>
<dbReference type="KEGG" id="crq:GCK72_008222"/>
<evidence type="ECO:0000313" key="9">
    <source>
        <dbReference type="Proteomes" id="UP000008281"/>
    </source>
</evidence>
<dbReference type="RefSeq" id="XP_003102180.2">
    <property type="nucleotide sequence ID" value="XM_003102132.2"/>
</dbReference>
<dbReference type="FunFam" id="1.10.8.60:FF:000012">
    <property type="entry name" value="Replication factor C subunit 4"/>
    <property type="match status" value="1"/>
</dbReference>
<evidence type="ECO:0000259" key="7">
    <source>
        <dbReference type="SMART" id="SM00382"/>
    </source>
</evidence>